<protein>
    <submittedName>
        <fullName evidence="4">Recombinase family protein</fullName>
    </submittedName>
</protein>
<keyword evidence="5" id="KW-1185">Reference proteome</keyword>
<evidence type="ECO:0000259" key="2">
    <source>
        <dbReference type="PROSITE" id="PS51736"/>
    </source>
</evidence>
<proteinExistence type="predicted"/>
<dbReference type="Pfam" id="PF00239">
    <property type="entry name" value="Resolvase"/>
    <property type="match status" value="1"/>
</dbReference>
<dbReference type="SMART" id="SM00857">
    <property type="entry name" value="Resolvase"/>
    <property type="match status" value="1"/>
</dbReference>
<dbReference type="SUPFAM" id="SSF53041">
    <property type="entry name" value="Resolvase-like"/>
    <property type="match status" value="1"/>
</dbReference>
<dbReference type="PROSITE" id="PS51736">
    <property type="entry name" value="RECOMBINASES_3"/>
    <property type="match status" value="1"/>
</dbReference>
<evidence type="ECO:0000259" key="3">
    <source>
        <dbReference type="PROSITE" id="PS51737"/>
    </source>
</evidence>
<reference evidence="4 5" key="1">
    <citation type="submission" date="2018-10" db="EMBL/GenBank/DDBJ databases">
        <authorList>
            <person name="Li J."/>
        </authorList>
    </citation>
    <scope>NUCLEOTIDE SEQUENCE [LARGE SCALE GENOMIC DNA]</scope>
    <source>
        <strain evidence="4 5">ZD1-4</strain>
    </source>
</reference>
<dbReference type="InterPro" id="IPR011109">
    <property type="entry name" value="DNA_bind_recombinase_dom"/>
</dbReference>
<dbReference type="InterPro" id="IPR050639">
    <property type="entry name" value="SSR_resolvase"/>
</dbReference>
<dbReference type="Gene3D" id="3.90.1750.20">
    <property type="entry name" value="Putative Large Serine Recombinase, Chain B, Domain 2"/>
    <property type="match status" value="1"/>
</dbReference>
<dbReference type="RefSeq" id="WP_121658234.1">
    <property type="nucleotide sequence ID" value="NZ_BMEK01000001.1"/>
</dbReference>
<evidence type="ECO:0000313" key="4">
    <source>
        <dbReference type="EMBL" id="RLQ85872.1"/>
    </source>
</evidence>
<feature type="compositionally biased region" description="Basic and acidic residues" evidence="1">
    <location>
        <begin position="133"/>
        <end position="143"/>
    </location>
</feature>
<dbReference type="Pfam" id="PF07508">
    <property type="entry name" value="Recombinase"/>
    <property type="match status" value="1"/>
</dbReference>
<dbReference type="InterPro" id="IPR006119">
    <property type="entry name" value="Resolv_N"/>
</dbReference>
<name>A0A3L7JBJ7_9MICO</name>
<dbReference type="GO" id="GO:0000150">
    <property type="term" value="F:DNA strand exchange activity"/>
    <property type="evidence" value="ECO:0007669"/>
    <property type="project" value="InterPro"/>
</dbReference>
<dbReference type="PANTHER" id="PTHR30461">
    <property type="entry name" value="DNA-INVERTASE FROM LAMBDOID PROPHAGE"/>
    <property type="match status" value="1"/>
</dbReference>
<dbReference type="EMBL" id="RCWJ01000001">
    <property type="protein sequence ID" value="RLQ85872.1"/>
    <property type="molecule type" value="Genomic_DNA"/>
</dbReference>
<comment type="caution">
    <text evidence="4">The sequence shown here is derived from an EMBL/GenBank/DDBJ whole genome shotgun (WGS) entry which is preliminary data.</text>
</comment>
<sequence>MNTAAIYARQSEDVSEGIDRQVARCRALATARGYDVIEPFEDNDTSAFKDRGEATAWGRMLRALRSGLADVVIAVDLDRLLRSPRDLGTLIETGARLLTVDGEIDLTTADGEFRASMLASLARFEVRRKSERQLRANEHRADGGRPTPGRRRYGYETDGVTLRESEAVHVRRMFEHVAGGGSIRSMALTLREEGVDPAPGKQWGPGRVRYILTNPSYGGEVHRRGAALPSTSIEPVVDRELAEEVRAILADDARRTTPGPTPRYLGSSLATCGICDASMMNLAGGYRCRESSAHPFIKKEFLDTRIREEVALAFLSTGHELIKSDNKGAASPLVAALHKNGAAARRTAADRDEGLLSPADARIRLTELRADRESIEARLDALRTERSTSSSLADVARELLGDEPRVVSTGEFFGPMRDALVESFAALDIDRQRETARALLDITVDKGRDARRRVRVWHKLATHLNPDPTALADDYDAE</sequence>
<accession>A0A3L7JBJ7</accession>
<dbReference type="Gene3D" id="3.40.50.1390">
    <property type="entry name" value="Resolvase, N-terminal catalytic domain"/>
    <property type="match status" value="1"/>
</dbReference>
<dbReference type="Proteomes" id="UP000282460">
    <property type="component" value="Unassembled WGS sequence"/>
</dbReference>
<dbReference type="InterPro" id="IPR036162">
    <property type="entry name" value="Resolvase-like_N_sf"/>
</dbReference>
<dbReference type="AlphaFoldDB" id="A0A3L7JBJ7"/>
<gene>
    <name evidence="4" type="ORF">D9V28_03175</name>
</gene>
<evidence type="ECO:0000256" key="1">
    <source>
        <dbReference type="SAM" id="MobiDB-lite"/>
    </source>
</evidence>
<dbReference type="GO" id="GO:0003677">
    <property type="term" value="F:DNA binding"/>
    <property type="evidence" value="ECO:0007669"/>
    <property type="project" value="InterPro"/>
</dbReference>
<dbReference type="PANTHER" id="PTHR30461:SF23">
    <property type="entry name" value="DNA RECOMBINASE-RELATED"/>
    <property type="match status" value="1"/>
</dbReference>
<evidence type="ECO:0000313" key="5">
    <source>
        <dbReference type="Proteomes" id="UP000282460"/>
    </source>
</evidence>
<organism evidence="4 5">
    <name type="scientific">Mycetocola zhadangensis</name>
    <dbReference type="NCBI Taxonomy" id="1164595"/>
    <lineage>
        <taxon>Bacteria</taxon>
        <taxon>Bacillati</taxon>
        <taxon>Actinomycetota</taxon>
        <taxon>Actinomycetes</taxon>
        <taxon>Micrococcales</taxon>
        <taxon>Microbacteriaceae</taxon>
        <taxon>Mycetocola</taxon>
    </lineage>
</organism>
<dbReference type="CDD" id="cd00338">
    <property type="entry name" value="Ser_Recombinase"/>
    <property type="match status" value="1"/>
</dbReference>
<dbReference type="OrthoDB" id="4500247at2"/>
<feature type="domain" description="Recombinase" evidence="3">
    <location>
        <begin position="152"/>
        <end position="255"/>
    </location>
</feature>
<dbReference type="PROSITE" id="PS51737">
    <property type="entry name" value="RECOMBINASE_DNA_BIND"/>
    <property type="match status" value="1"/>
</dbReference>
<dbReference type="InterPro" id="IPR038109">
    <property type="entry name" value="DNA_bind_recomb_sf"/>
</dbReference>
<feature type="region of interest" description="Disordered" evidence="1">
    <location>
        <begin position="133"/>
        <end position="154"/>
    </location>
</feature>
<feature type="domain" description="Resolvase/invertase-type recombinase catalytic" evidence="2">
    <location>
        <begin position="3"/>
        <end position="144"/>
    </location>
</feature>